<dbReference type="Proteomes" id="UP000294321">
    <property type="component" value="Chromosome"/>
</dbReference>
<dbReference type="RefSeq" id="WP_133441850.1">
    <property type="nucleotide sequence ID" value="NZ_CP034726.1"/>
</dbReference>
<accession>A0A4P6ZKI9</accession>
<keyword evidence="5" id="KW-1185">Reference proteome</keyword>
<feature type="transmembrane region" description="Helical" evidence="2">
    <location>
        <begin position="6"/>
        <end position="23"/>
    </location>
</feature>
<gene>
    <name evidence="4" type="ORF">ELX58_03885</name>
</gene>
<dbReference type="KEGG" id="lji:ELX58_03885"/>
<keyword evidence="1" id="KW-0378">Hydrolase</keyword>
<dbReference type="AlphaFoldDB" id="A0A4P6ZKI9"/>
<dbReference type="Pfam" id="PF04471">
    <property type="entry name" value="Mrr_cat"/>
    <property type="match status" value="1"/>
</dbReference>
<keyword evidence="2" id="KW-1133">Transmembrane helix</keyword>
<dbReference type="GO" id="GO:0015666">
    <property type="term" value="F:restriction endodeoxyribonuclease activity"/>
    <property type="evidence" value="ECO:0007669"/>
    <property type="project" value="TreeGrafter"/>
</dbReference>
<keyword evidence="4" id="KW-0255">Endonuclease</keyword>
<protein>
    <submittedName>
        <fullName evidence="4">Restriction endonuclease</fullName>
    </submittedName>
</protein>
<dbReference type="PANTHER" id="PTHR30015:SF6">
    <property type="entry name" value="SLL1429 PROTEIN"/>
    <property type="match status" value="1"/>
</dbReference>
<keyword evidence="4" id="KW-0540">Nuclease</keyword>
<evidence type="ECO:0000313" key="5">
    <source>
        <dbReference type="Proteomes" id="UP000294321"/>
    </source>
</evidence>
<dbReference type="GO" id="GO:0003677">
    <property type="term" value="F:DNA binding"/>
    <property type="evidence" value="ECO:0007669"/>
    <property type="project" value="InterPro"/>
</dbReference>
<dbReference type="EMBL" id="CP034726">
    <property type="protein sequence ID" value="QBP18291.1"/>
    <property type="molecule type" value="Genomic_DNA"/>
</dbReference>
<evidence type="ECO:0000259" key="3">
    <source>
        <dbReference type="Pfam" id="PF04471"/>
    </source>
</evidence>
<dbReference type="GO" id="GO:0009307">
    <property type="term" value="P:DNA restriction-modification system"/>
    <property type="evidence" value="ECO:0007669"/>
    <property type="project" value="InterPro"/>
</dbReference>
<dbReference type="InterPro" id="IPR011856">
    <property type="entry name" value="tRNA_endonuc-like_dom_sf"/>
</dbReference>
<dbReference type="OrthoDB" id="9797274at2"/>
<evidence type="ECO:0000256" key="1">
    <source>
        <dbReference type="ARBA" id="ARBA00022801"/>
    </source>
</evidence>
<keyword evidence="2" id="KW-0472">Membrane</keyword>
<proteinExistence type="predicted"/>
<evidence type="ECO:0000313" key="4">
    <source>
        <dbReference type="EMBL" id="QBP18291.1"/>
    </source>
</evidence>
<dbReference type="SUPFAM" id="SSF52980">
    <property type="entry name" value="Restriction endonuclease-like"/>
    <property type="match status" value="1"/>
</dbReference>
<dbReference type="InterPro" id="IPR052906">
    <property type="entry name" value="Type_IV_Methyl-Rstrct_Enzyme"/>
</dbReference>
<organism evidence="4 5">
    <name type="scientific">Acetilactobacillus jinshanensis</name>
    <dbReference type="NCBI Taxonomy" id="1720083"/>
    <lineage>
        <taxon>Bacteria</taxon>
        <taxon>Bacillati</taxon>
        <taxon>Bacillota</taxon>
        <taxon>Bacilli</taxon>
        <taxon>Lactobacillales</taxon>
        <taxon>Lactobacillaceae</taxon>
        <taxon>Acetilactobacillus</taxon>
    </lineage>
</organism>
<sequence length="179" mass="21042">MIEIWILVGITVALIIGTCLFKFKIEKRPEVDTPLQKNSIYNHNPDNLTREIRYMDRLNGYEFEDYTAWLLKRNGFIGIKQTGKDHDYGLDVLAYKDHIAYGIQCKHYKNRRIGRKTIKHTADGAHFYGTQKAVVMTNTRFSREAVRAHKFFNVELWGRPILIKMIKHAITNYCPKHQD</sequence>
<dbReference type="Gene3D" id="3.40.1350.10">
    <property type="match status" value="1"/>
</dbReference>
<name>A0A4P6ZKI9_9LACO</name>
<reference evidence="5" key="1">
    <citation type="submission" date="2018-12" db="EMBL/GenBank/DDBJ databases">
        <title>A new species of lactobacillus.</title>
        <authorList>
            <person name="Jian Y."/>
            <person name="Xin L."/>
            <person name="Hong Z.J."/>
            <person name="Ming L.Z."/>
            <person name="Hong X.Z."/>
        </authorList>
    </citation>
    <scope>NUCLEOTIDE SEQUENCE [LARGE SCALE GENOMIC DNA]</scope>
    <source>
        <strain evidence="5">HSLZ-75</strain>
    </source>
</reference>
<feature type="domain" description="Restriction endonuclease type IV Mrr" evidence="3">
    <location>
        <begin position="56"/>
        <end position="166"/>
    </location>
</feature>
<keyword evidence="2" id="KW-0812">Transmembrane</keyword>
<dbReference type="InterPro" id="IPR007560">
    <property type="entry name" value="Restrct_endonuc_IV_Mrr"/>
</dbReference>
<dbReference type="InterPro" id="IPR011335">
    <property type="entry name" value="Restrct_endonuc-II-like"/>
</dbReference>
<dbReference type="PANTHER" id="PTHR30015">
    <property type="entry name" value="MRR RESTRICTION SYSTEM PROTEIN"/>
    <property type="match status" value="1"/>
</dbReference>
<evidence type="ECO:0000256" key="2">
    <source>
        <dbReference type="SAM" id="Phobius"/>
    </source>
</evidence>